<sequence length="99" mass="10905">MNLLRGQVWESNRSHLSRVLVLSGSMYNSLPDIPNVLVLPVVTDESPGGWTVSIGGSDFVVVDRVSPFRKAWLTTLQHQVDTATLTNINNALFKILATE</sequence>
<comment type="caution">
    <text evidence="1">The sequence shown here is derived from an EMBL/GenBank/DDBJ whole genome shotgun (WGS) entry which is preliminary data.</text>
</comment>
<reference evidence="1 2" key="1">
    <citation type="submission" date="2020-07" db="EMBL/GenBank/DDBJ databases">
        <title>Sequencing the genomes of 1000 actinobacteria strains.</title>
        <authorList>
            <person name="Klenk H.-P."/>
        </authorList>
    </citation>
    <scope>NUCLEOTIDE SEQUENCE [LARGE SCALE GENOMIC DNA]</scope>
    <source>
        <strain evidence="1 2">DSM 45975</strain>
    </source>
</reference>
<dbReference type="RefSeq" id="WP_182542777.1">
    <property type="nucleotide sequence ID" value="NZ_JACGWZ010000001.1"/>
</dbReference>
<evidence type="ECO:0000313" key="1">
    <source>
        <dbReference type="EMBL" id="MBA8823475.1"/>
    </source>
</evidence>
<gene>
    <name evidence="1" type="ORF">FHX42_000804</name>
</gene>
<protein>
    <recommendedName>
        <fullName evidence="3">MazF family transcriptional regulator</fullName>
    </recommendedName>
</protein>
<keyword evidence="2" id="KW-1185">Reference proteome</keyword>
<organism evidence="1 2">
    <name type="scientific">Halosaccharopolyspora lacisalsi</name>
    <dbReference type="NCBI Taxonomy" id="1000566"/>
    <lineage>
        <taxon>Bacteria</taxon>
        <taxon>Bacillati</taxon>
        <taxon>Actinomycetota</taxon>
        <taxon>Actinomycetes</taxon>
        <taxon>Pseudonocardiales</taxon>
        <taxon>Pseudonocardiaceae</taxon>
        <taxon>Halosaccharopolyspora</taxon>
    </lineage>
</organism>
<evidence type="ECO:0008006" key="3">
    <source>
        <dbReference type="Google" id="ProtNLM"/>
    </source>
</evidence>
<proteinExistence type="predicted"/>
<evidence type="ECO:0000313" key="2">
    <source>
        <dbReference type="Proteomes" id="UP000569329"/>
    </source>
</evidence>
<dbReference type="EMBL" id="JACGWZ010000001">
    <property type="protein sequence ID" value="MBA8823475.1"/>
    <property type="molecule type" value="Genomic_DNA"/>
</dbReference>
<accession>A0A839DVY9</accession>
<name>A0A839DVY9_9PSEU</name>
<dbReference type="Proteomes" id="UP000569329">
    <property type="component" value="Unassembled WGS sequence"/>
</dbReference>
<dbReference type="AlphaFoldDB" id="A0A839DVY9"/>